<accession>A0A5E4R075</accession>
<keyword evidence="1" id="KW-1133">Transmembrane helix</keyword>
<gene>
    <name evidence="2" type="ORF">LSINAPIS_LOCUS13342</name>
</gene>
<keyword evidence="1" id="KW-0812">Transmembrane</keyword>
<proteinExistence type="predicted"/>
<keyword evidence="1" id="KW-0472">Membrane</keyword>
<protein>
    <submittedName>
        <fullName evidence="2">Uncharacterized protein</fullName>
    </submittedName>
</protein>
<dbReference type="Proteomes" id="UP000324832">
    <property type="component" value="Unassembled WGS sequence"/>
</dbReference>
<dbReference type="AlphaFoldDB" id="A0A5E4R075"/>
<name>A0A5E4R075_9NEOP</name>
<organism evidence="2 3">
    <name type="scientific">Leptidea sinapis</name>
    <dbReference type="NCBI Taxonomy" id="189913"/>
    <lineage>
        <taxon>Eukaryota</taxon>
        <taxon>Metazoa</taxon>
        <taxon>Ecdysozoa</taxon>
        <taxon>Arthropoda</taxon>
        <taxon>Hexapoda</taxon>
        <taxon>Insecta</taxon>
        <taxon>Pterygota</taxon>
        <taxon>Neoptera</taxon>
        <taxon>Endopterygota</taxon>
        <taxon>Lepidoptera</taxon>
        <taxon>Glossata</taxon>
        <taxon>Ditrysia</taxon>
        <taxon>Papilionoidea</taxon>
        <taxon>Pieridae</taxon>
        <taxon>Dismorphiinae</taxon>
        <taxon>Leptidea</taxon>
    </lineage>
</organism>
<keyword evidence="3" id="KW-1185">Reference proteome</keyword>
<evidence type="ECO:0000313" key="3">
    <source>
        <dbReference type="Proteomes" id="UP000324832"/>
    </source>
</evidence>
<reference evidence="2 3" key="1">
    <citation type="submission" date="2017-07" db="EMBL/GenBank/DDBJ databases">
        <authorList>
            <person name="Talla V."/>
            <person name="Backstrom N."/>
        </authorList>
    </citation>
    <scope>NUCLEOTIDE SEQUENCE [LARGE SCALE GENOMIC DNA]</scope>
</reference>
<sequence>MTQYRLGTAKNTSTKPTATIPKAYFKVIDKAKKIFAPRNKNVVKNDWNTLDCEIGNLVAWAGALHKISDYRNYKNMAKKPNVIQRLQRAIAMKAGKNKRSLTIAPSSCSLVVCLGILFTSGIILVLIYLRFVKHLNYDRRLSGRCRRGW</sequence>
<evidence type="ECO:0000256" key="1">
    <source>
        <dbReference type="SAM" id="Phobius"/>
    </source>
</evidence>
<feature type="transmembrane region" description="Helical" evidence="1">
    <location>
        <begin position="109"/>
        <end position="131"/>
    </location>
</feature>
<dbReference type="EMBL" id="FZQP02006666">
    <property type="protein sequence ID" value="VVD03326.1"/>
    <property type="molecule type" value="Genomic_DNA"/>
</dbReference>
<evidence type="ECO:0000313" key="2">
    <source>
        <dbReference type="EMBL" id="VVD03326.1"/>
    </source>
</evidence>